<dbReference type="EC" id="4.1.2.25" evidence="6"/>
<comment type="catalytic activity">
    <reaction evidence="1 6">
        <text>7,8-dihydroneopterin = 6-hydroxymethyl-7,8-dihydropterin + glycolaldehyde</text>
        <dbReference type="Rhea" id="RHEA:10540"/>
        <dbReference type="ChEBI" id="CHEBI:17001"/>
        <dbReference type="ChEBI" id="CHEBI:17071"/>
        <dbReference type="ChEBI" id="CHEBI:44841"/>
        <dbReference type="EC" id="4.1.2.25"/>
    </reaction>
</comment>
<comment type="similarity">
    <text evidence="3 6">Belongs to the DHNA family.</text>
</comment>
<accession>D9QN31</accession>
<keyword evidence="9" id="KW-1185">Reference proteome</keyword>
<dbReference type="PANTHER" id="PTHR42844">
    <property type="entry name" value="DIHYDRONEOPTERIN ALDOLASE 1-RELATED"/>
    <property type="match status" value="1"/>
</dbReference>
<keyword evidence="4 6" id="KW-0289">Folate biosynthesis</keyword>
<dbReference type="eggNOG" id="COG1539">
    <property type="taxonomic scope" value="Bacteria"/>
</dbReference>
<dbReference type="InParanoid" id="D9QN31"/>
<dbReference type="KEGG" id="bsb:Bresu_0919"/>
<dbReference type="GO" id="GO:0004150">
    <property type="term" value="F:dihydroneopterin aldolase activity"/>
    <property type="evidence" value="ECO:0007669"/>
    <property type="project" value="UniProtKB-UniRule"/>
</dbReference>
<dbReference type="InterPro" id="IPR043133">
    <property type="entry name" value="GTP-CH-I_C/QueF"/>
</dbReference>
<dbReference type="STRING" id="633149.Bresu_0919"/>
<dbReference type="AlphaFoldDB" id="D9QN31"/>
<dbReference type="InterPro" id="IPR006156">
    <property type="entry name" value="Dihydroneopterin_aldolase"/>
</dbReference>
<evidence type="ECO:0000256" key="5">
    <source>
        <dbReference type="ARBA" id="ARBA00023239"/>
    </source>
</evidence>
<dbReference type="GO" id="GO:0005737">
    <property type="term" value="C:cytoplasm"/>
    <property type="evidence" value="ECO:0007669"/>
    <property type="project" value="TreeGrafter"/>
</dbReference>
<sequence>MSQSPQPSSAPRREGLTIFVEGLKVDAGIGVYDHEHGRLQTLLIDVRLELGPVEVHGLSDTINYETVANACRRIVAEGHVGLVETFAERLALDCLTDPRVRAVTVRVDKPGALDAAAGAGCELRYVR</sequence>
<dbReference type="GO" id="GO:0046656">
    <property type="term" value="P:folic acid biosynthetic process"/>
    <property type="evidence" value="ECO:0007669"/>
    <property type="project" value="UniProtKB-UniRule"/>
</dbReference>
<evidence type="ECO:0000313" key="9">
    <source>
        <dbReference type="Proteomes" id="UP000002696"/>
    </source>
</evidence>
<evidence type="ECO:0000256" key="4">
    <source>
        <dbReference type="ARBA" id="ARBA00022909"/>
    </source>
</evidence>
<dbReference type="Pfam" id="PF02152">
    <property type="entry name" value="FolB"/>
    <property type="match status" value="1"/>
</dbReference>
<keyword evidence="5 6" id="KW-0456">Lyase</keyword>
<name>D9QN31_BRESC</name>
<dbReference type="NCBIfam" id="TIGR00525">
    <property type="entry name" value="folB"/>
    <property type="match status" value="1"/>
</dbReference>
<dbReference type="UniPathway" id="UPA00077">
    <property type="reaction ID" value="UER00154"/>
</dbReference>
<gene>
    <name evidence="8" type="ordered locus">Bresu_0919</name>
</gene>
<evidence type="ECO:0000256" key="2">
    <source>
        <dbReference type="ARBA" id="ARBA00005013"/>
    </source>
</evidence>
<dbReference type="FunCoup" id="D9QN31">
    <property type="interactions" value="365"/>
</dbReference>
<feature type="domain" description="Dihydroneopterin aldolase/epimerase" evidence="7">
    <location>
        <begin position="18"/>
        <end position="125"/>
    </location>
</feature>
<evidence type="ECO:0000313" key="8">
    <source>
        <dbReference type="EMBL" id="ADL00232.1"/>
    </source>
</evidence>
<dbReference type="EMBL" id="CP002102">
    <property type="protein sequence ID" value="ADL00232.1"/>
    <property type="molecule type" value="Genomic_DNA"/>
</dbReference>
<dbReference type="GO" id="GO:0046654">
    <property type="term" value="P:tetrahydrofolate biosynthetic process"/>
    <property type="evidence" value="ECO:0007669"/>
    <property type="project" value="UniProtKB-UniRule"/>
</dbReference>
<dbReference type="Proteomes" id="UP000002696">
    <property type="component" value="Chromosome"/>
</dbReference>
<dbReference type="NCBIfam" id="TIGR00526">
    <property type="entry name" value="folB_dom"/>
    <property type="match status" value="1"/>
</dbReference>
<dbReference type="SMART" id="SM00905">
    <property type="entry name" value="FolB"/>
    <property type="match status" value="1"/>
</dbReference>
<dbReference type="Gene3D" id="3.30.1130.10">
    <property type="match status" value="1"/>
</dbReference>
<proteinExistence type="inferred from homology"/>
<comment type="function">
    <text evidence="6">Catalyzes the conversion of 7,8-dihydroneopterin to 6-hydroxymethyl-7,8-dihydropterin.</text>
</comment>
<evidence type="ECO:0000256" key="6">
    <source>
        <dbReference type="RuleBase" id="RU362079"/>
    </source>
</evidence>
<dbReference type="RefSeq" id="WP_013268335.1">
    <property type="nucleotide sequence ID" value="NC_014375.1"/>
</dbReference>
<organism evidence="8 9">
    <name type="scientific">Brevundimonas subvibrioides (strain ATCC 15264 / DSM 4735 / LMG 14903 / NBRC 16000 / CB 81)</name>
    <name type="common">Caulobacter subvibrioides</name>
    <dbReference type="NCBI Taxonomy" id="633149"/>
    <lineage>
        <taxon>Bacteria</taxon>
        <taxon>Pseudomonadati</taxon>
        <taxon>Pseudomonadota</taxon>
        <taxon>Alphaproteobacteria</taxon>
        <taxon>Caulobacterales</taxon>
        <taxon>Caulobacteraceae</taxon>
        <taxon>Brevundimonas</taxon>
    </lineage>
</organism>
<dbReference type="SUPFAM" id="SSF55620">
    <property type="entry name" value="Tetrahydrobiopterin biosynthesis enzymes-like"/>
    <property type="match status" value="1"/>
</dbReference>
<evidence type="ECO:0000259" key="7">
    <source>
        <dbReference type="SMART" id="SM00905"/>
    </source>
</evidence>
<evidence type="ECO:0000256" key="3">
    <source>
        <dbReference type="ARBA" id="ARBA00005708"/>
    </source>
</evidence>
<comment type="pathway">
    <text evidence="2 6">Cofactor biosynthesis; tetrahydrofolate biosynthesis; 2-amino-4-hydroxy-6-hydroxymethyl-7,8-dihydropteridine diphosphate from 7,8-dihydroneopterin triphosphate: step 3/4.</text>
</comment>
<protein>
    <recommendedName>
        <fullName evidence="6">7,8-dihydroneopterin aldolase</fullName>
        <ecNumber evidence="6">4.1.2.25</ecNumber>
    </recommendedName>
</protein>
<evidence type="ECO:0000256" key="1">
    <source>
        <dbReference type="ARBA" id="ARBA00001353"/>
    </source>
</evidence>
<reference evidence="9" key="1">
    <citation type="journal article" date="2011" name="J. Bacteriol.">
        <title>Genome sequences of eight morphologically diverse alphaproteobacteria.</title>
        <authorList>
            <consortium name="US DOE Joint Genome Institute"/>
            <person name="Brown P.J."/>
            <person name="Kysela D.T."/>
            <person name="Buechlein A."/>
            <person name="Hemmerich C."/>
            <person name="Brun Y.V."/>
        </authorList>
    </citation>
    <scope>NUCLEOTIDE SEQUENCE [LARGE SCALE GENOMIC DNA]</scope>
    <source>
        <strain evidence="9">ATCC 15264 / DSM 4735 / LMG 14903 / NBRC 16000 / CB 81</strain>
    </source>
</reference>
<dbReference type="InterPro" id="IPR006157">
    <property type="entry name" value="FolB_dom"/>
</dbReference>
<dbReference type="PANTHER" id="PTHR42844:SF1">
    <property type="entry name" value="DIHYDRONEOPTERIN ALDOLASE 1-RELATED"/>
    <property type="match status" value="1"/>
</dbReference>
<dbReference type="HOGENOM" id="CLU_112632_0_1_5"/>